<dbReference type="WormBase" id="SRAE_X000243900">
    <property type="protein sequence ID" value="SRP04721"/>
    <property type="gene ID" value="WBGene00268025"/>
</dbReference>
<reference evidence="3" key="1">
    <citation type="submission" date="2014-09" db="EMBL/GenBank/DDBJ databases">
        <authorList>
            <person name="Martin A.A."/>
        </authorList>
    </citation>
    <scope>NUCLEOTIDE SEQUENCE</scope>
    <source>
        <strain evidence="3">ED321</strain>
    </source>
</reference>
<feature type="chain" id="PRO_5015030090" evidence="1">
    <location>
        <begin position="20"/>
        <end position="160"/>
    </location>
</feature>
<dbReference type="CTD" id="36385519"/>
<dbReference type="Proteomes" id="UP000035682">
    <property type="component" value="Unplaced"/>
</dbReference>
<dbReference type="WBParaSite" id="SRAE_X000243900.1">
    <property type="protein sequence ID" value="SRAE_X000243900.1"/>
    <property type="gene ID" value="WBGene00268025"/>
</dbReference>
<accession>A0A090KTK3</accession>
<keyword evidence="3" id="KW-1185">Reference proteome</keyword>
<organism evidence="2">
    <name type="scientific">Strongyloides ratti</name>
    <name type="common">Parasitic roundworm</name>
    <dbReference type="NCBI Taxonomy" id="34506"/>
    <lineage>
        <taxon>Eukaryota</taxon>
        <taxon>Metazoa</taxon>
        <taxon>Ecdysozoa</taxon>
        <taxon>Nematoda</taxon>
        <taxon>Chromadorea</taxon>
        <taxon>Rhabditida</taxon>
        <taxon>Tylenchina</taxon>
        <taxon>Panagrolaimomorpha</taxon>
        <taxon>Strongyloidoidea</taxon>
        <taxon>Strongyloididae</taxon>
        <taxon>Strongyloides</taxon>
    </lineage>
</organism>
<name>A0A090KTK3_STRRB</name>
<reference evidence="2" key="2">
    <citation type="submission" date="2014-09" db="EMBL/GenBank/DDBJ databases">
        <authorList>
            <person name="Aslett A.Martin."/>
        </authorList>
    </citation>
    <scope>NUCLEOTIDE SEQUENCE</scope>
    <source>
        <strain evidence="2">ED321 Heterogonic</strain>
    </source>
</reference>
<evidence type="ECO:0000313" key="3">
    <source>
        <dbReference type="Proteomes" id="UP000035682"/>
    </source>
</evidence>
<evidence type="ECO:0000313" key="4">
    <source>
        <dbReference type="WBParaSite" id="SRAE_X000243900.1"/>
    </source>
</evidence>
<dbReference type="OrthoDB" id="5856073at2759"/>
<keyword evidence="1" id="KW-0732">Signal</keyword>
<dbReference type="GeneID" id="36385519"/>
<dbReference type="EMBL" id="LN609400">
    <property type="protein sequence ID" value="CEF60706.1"/>
    <property type="molecule type" value="Genomic_DNA"/>
</dbReference>
<evidence type="ECO:0000313" key="2">
    <source>
        <dbReference type="EMBL" id="CEF60706.1"/>
    </source>
</evidence>
<evidence type="ECO:0000313" key="5">
    <source>
        <dbReference type="WormBase" id="SRAE_X000243900"/>
    </source>
</evidence>
<gene>
    <name evidence="2 4 5" type="ORF">SRAE_X000243900</name>
</gene>
<dbReference type="RefSeq" id="XP_024499915.1">
    <property type="nucleotide sequence ID" value="XM_024645654.1"/>
</dbReference>
<protein>
    <submittedName>
        <fullName evidence="4">Ground-like domain-containing protein</fullName>
    </submittedName>
</protein>
<proteinExistence type="predicted"/>
<reference evidence="4" key="3">
    <citation type="submission" date="2020-12" db="UniProtKB">
        <authorList>
            <consortium name="WormBaseParasite"/>
        </authorList>
    </citation>
    <scope>IDENTIFICATION</scope>
</reference>
<sequence length="160" mass="17455">MNYLAIFCLVLISITTTNGFLFGGGGGGGCGCGCMPSLPKPEMTCMSIPAFVIPIPSCPQPTCCSSPCGGKRKRRSILSKKWANERCTDPALRKLILTNMHEESTKAQENVYEATKSYFNETDDFIVSCGPSKDFYFTTSLSTFCVDGSEKLTCSIFKYD</sequence>
<dbReference type="AlphaFoldDB" id="A0A090KTK3"/>
<evidence type="ECO:0000256" key="1">
    <source>
        <dbReference type="SAM" id="SignalP"/>
    </source>
</evidence>
<feature type="signal peptide" evidence="1">
    <location>
        <begin position="1"/>
        <end position="19"/>
    </location>
</feature>